<protein>
    <submittedName>
        <fullName evidence="1">Uncharacterized protein</fullName>
    </submittedName>
</protein>
<accession>A0A140DVZ6</accession>
<dbReference type="STRING" id="1702221.AALO17_16890"/>
<dbReference type="EMBL" id="CP011391">
    <property type="protein sequence ID" value="AMK54823.1"/>
    <property type="molecule type" value="Genomic_DNA"/>
</dbReference>
<name>A0A140DVZ6_9FIRM</name>
<dbReference type="Proteomes" id="UP000069771">
    <property type="component" value="Chromosome"/>
</dbReference>
<dbReference type="KEGG" id="fro:AALO17_16890"/>
<proteinExistence type="predicted"/>
<gene>
    <name evidence="1" type="ORF">AALO17_16890</name>
</gene>
<reference evidence="1 2" key="1">
    <citation type="journal article" date="2016" name="Gut Pathog.">
        <title>Whole genome sequencing of "Faecalibaculum rodentium" ALO17, isolated from C57BL/6J laboratory mouse feces.</title>
        <authorList>
            <person name="Lim S."/>
            <person name="Chang D.H."/>
            <person name="Ahn S."/>
            <person name="Kim B.C."/>
        </authorList>
    </citation>
    <scope>NUCLEOTIDE SEQUENCE [LARGE SCALE GENOMIC DNA]</scope>
    <source>
        <strain evidence="1 2">Alo17</strain>
    </source>
</reference>
<organism evidence="1 2">
    <name type="scientific">Faecalibaculum rodentium</name>
    <dbReference type="NCBI Taxonomy" id="1702221"/>
    <lineage>
        <taxon>Bacteria</taxon>
        <taxon>Bacillati</taxon>
        <taxon>Bacillota</taxon>
        <taxon>Erysipelotrichia</taxon>
        <taxon>Erysipelotrichales</taxon>
        <taxon>Erysipelotrichaceae</taxon>
        <taxon>Faecalibaculum</taxon>
    </lineage>
</organism>
<evidence type="ECO:0000313" key="1">
    <source>
        <dbReference type="EMBL" id="AMK54823.1"/>
    </source>
</evidence>
<keyword evidence="2" id="KW-1185">Reference proteome</keyword>
<sequence length="47" mass="5140">MLCCPLWGCGPPFLKSVVSCHSQLLESLKSERSTGSDTFPDLQLRTA</sequence>
<dbReference type="AlphaFoldDB" id="A0A140DVZ6"/>
<evidence type="ECO:0000313" key="2">
    <source>
        <dbReference type="Proteomes" id="UP000069771"/>
    </source>
</evidence>